<feature type="transmembrane region" description="Helical" evidence="1">
    <location>
        <begin position="256"/>
        <end position="272"/>
    </location>
</feature>
<feature type="transmembrane region" description="Helical" evidence="1">
    <location>
        <begin position="293"/>
        <end position="312"/>
    </location>
</feature>
<feature type="transmembrane region" description="Helical" evidence="1">
    <location>
        <begin position="324"/>
        <end position="345"/>
    </location>
</feature>
<dbReference type="PANTHER" id="PTHR23028">
    <property type="entry name" value="ACETYLTRANSFERASE"/>
    <property type="match status" value="1"/>
</dbReference>
<feature type="transmembrane region" description="Helical" evidence="1">
    <location>
        <begin position="12"/>
        <end position="31"/>
    </location>
</feature>
<feature type="transmembrane region" description="Helical" evidence="1">
    <location>
        <begin position="180"/>
        <end position="199"/>
    </location>
</feature>
<gene>
    <name evidence="3" type="ORF">FPI86_06300</name>
</gene>
<keyword evidence="1" id="KW-0472">Membrane</keyword>
<name>A0A6B2J446_KLEPN</name>
<feature type="transmembrane region" description="Helical" evidence="1">
    <location>
        <begin position="78"/>
        <end position="95"/>
    </location>
</feature>
<dbReference type="InterPro" id="IPR050879">
    <property type="entry name" value="Acyltransferase_3"/>
</dbReference>
<keyword evidence="1" id="KW-0812">Transmembrane</keyword>
<dbReference type="RefSeq" id="WP_163560591.1">
    <property type="nucleotide sequence ID" value="NZ_VLSS01000011.1"/>
</dbReference>
<protein>
    <submittedName>
        <fullName evidence="3">Acyltransferase</fullName>
    </submittedName>
</protein>
<keyword evidence="3" id="KW-0012">Acyltransferase</keyword>
<feature type="transmembrane region" description="Helical" evidence="1">
    <location>
        <begin position="37"/>
        <end position="57"/>
    </location>
</feature>
<feature type="transmembrane region" description="Helical" evidence="1">
    <location>
        <begin position="205"/>
        <end position="222"/>
    </location>
</feature>
<keyword evidence="1" id="KW-1133">Transmembrane helix</keyword>
<dbReference type="AlphaFoldDB" id="A0A6B2J446"/>
<dbReference type="GO" id="GO:0016020">
    <property type="term" value="C:membrane"/>
    <property type="evidence" value="ECO:0007669"/>
    <property type="project" value="TreeGrafter"/>
</dbReference>
<feature type="transmembrane region" description="Helical" evidence="1">
    <location>
        <begin position="234"/>
        <end position="250"/>
    </location>
</feature>
<evidence type="ECO:0000259" key="2">
    <source>
        <dbReference type="Pfam" id="PF01757"/>
    </source>
</evidence>
<dbReference type="EMBL" id="VLSS01000011">
    <property type="protein sequence ID" value="NDR83987.1"/>
    <property type="molecule type" value="Genomic_DNA"/>
</dbReference>
<reference evidence="3" key="1">
    <citation type="journal article" date="2020" name="Int. J. Nanomedicine">
        <title>Consequences Of Long-Term Bacteria's Exposure To Silver Nanoformulations With Different PhysicoChemical Properties.</title>
        <authorList>
            <person name="Kedziora A."/>
            <person name="Wernecki M."/>
            <person name="Korzekwa K."/>
            <person name="Speruda M."/>
            <person name="Gerasymchuk Y."/>
            <person name="Lukowiak A."/>
            <person name="Bugla-Ploskonska G."/>
        </authorList>
    </citation>
    <scope>NUCLEOTIDE SEQUENCE</scope>
    <source>
        <strain evidence="3">626 S7</strain>
    </source>
</reference>
<dbReference type="Pfam" id="PF01757">
    <property type="entry name" value="Acyl_transf_3"/>
    <property type="match status" value="1"/>
</dbReference>
<accession>A0A6B2J446</accession>
<comment type="caution">
    <text evidence="3">The sequence shown here is derived from an EMBL/GenBank/DDBJ whole genome shotgun (WGS) entry which is preliminary data.</text>
</comment>
<dbReference type="GO" id="GO:0016747">
    <property type="term" value="F:acyltransferase activity, transferring groups other than amino-acyl groups"/>
    <property type="evidence" value="ECO:0007669"/>
    <property type="project" value="InterPro"/>
</dbReference>
<keyword evidence="3" id="KW-0808">Transferase</keyword>
<dbReference type="PANTHER" id="PTHR23028:SF53">
    <property type="entry name" value="ACYL_TRANSF_3 DOMAIN-CONTAINING PROTEIN"/>
    <property type="match status" value="1"/>
</dbReference>
<proteinExistence type="predicted"/>
<dbReference type="InterPro" id="IPR002656">
    <property type="entry name" value="Acyl_transf_3_dom"/>
</dbReference>
<dbReference type="GO" id="GO:0000271">
    <property type="term" value="P:polysaccharide biosynthetic process"/>
    <property type="evidence" value="ECO:0007669"/>
    <property type="project" value="TreeGrafter"/>
</dbReference>
<sequence>MKYVEELEGLRGIMSLWVVIGHSLGCLPQLRGGVSPTLYNIFAVDVFIILSGFVIFFMINTKKQNYAEYITQRAFRIFPVYLLATLASILLIGFTKDMFSLIPNGALTQGRINTINAFLENPIPHVMSHITLFQGLIPSSILPFAANTIIGQAWSVSIEWQFYIIAPFIFILMKMNKKPSLNICLFLMVFSLVVMGMILKNGAFISSKLPMFFVGFLSFFFYRDYSDKFNGQELISIYVVIIILSVLVLKGESLAILIWFTVLFATMISVVNQQKSYISKVLTNKYVLYIGKISYSIYMVHMIAVAVSIYILHKFSVFNFVWYISLPLISIAITIAISVITYNTIEKPFIKLGRKVSAHISDGNINKAI</sequence>
<evidence type="ECO:0000313" key="3">
    <source>
        <dbReference type="EMBL" id="NDR83987.1"/>
    </source>
</evidence>
<organism evidence="3">
    <name type="scientific">Klebsiella pneumoniae</name>
    <dbReference type="NCBI Taxonomy" id="573"/>
    <lineage>
        <taxon>Bacteria</taxon>
        <taxon>Pseudomonadati</taxon>
        <taxon>Pseudomonadota</taxon>
        <taxon>Gammaproteobacteria</taxon>
        <taxon>Enterobacterales</taxon>
        <taxon>Enterobacteriaceae</taxon>
        <taxon>Klebsiella/Raoultella group</taxon>
        <taxon>Klebsiella</taxon>
        <taxon>Klebsiella pneumoniae complex</taxon>
    </lineage>
</organism>
<evidence type="ECO:0000256" key="1">
    <source>
        <dbReference type="SAM" id="Phobius"/>
    </source>
</evidence>
<feature type="domain" description="Acyltransferase 3" evidence="2">
    <location>
        <begin position="5"/>
        <end position="338"/>
    </location>
</feature>
<feature type="transmembrane region" description="Helical" evidence="1">
    <location>
        <begin position="153"/>
        <end position="173"/>
    </location>
</feature>